<dbReference type="KEGG" id="rla:Rhola_00010600"/>
<dbReference type="RefSeq" id="WP_051636310.1">
    <property type="nucleotide sequence ID" value="NZ_CP007490.1"/>
</dbReference>
<organism evidence="2 3">
    <name type="scientific">Rhodoluna lacicola</name>
    <dbReference type="NCBI Taxonomy" id="529884"/>
    <lineage>
        <taxon>Bacteria</taxon>
        <taxon>Bacillati</taxon>
        <taxon>Actinomycetota</taxon>
        <taxon>Actinomycetes</taxon>
        <taxon>Micrococcales</taxon>
        <taxon>Microbacteriaceae</taxon>
        <taxon>Luna cluster</taxon>
        <taxon>Luna-1 subcluster</taxon>
        <taxon>Rhodoluna</taxon>
    </lineage>
</organism>
<keyword evidence="3" id="KW-1185">Reference proteome</keyword>
<feature type="chain" id="PRO_5039624979" description="Secreted protein" evidence="1">
    <location>
        <begin position="29"/>
        <end position="153"/>
    </location>
</feature>
<gene>
    <name evidence="2" type="ORF">Rhola_00010600</name>
</gene>
<evidence type="ECO:0000256" key="1">
    <source>
        <dbReference type="SAM" id="SignalP"/>
    </source>
</evidence>
<sequence length="153" mass="15904">MKILKSAAKKRFVLAAVMLAASLTGCSATVNLESAPLANEPACAEITVRLPDQIGDQAKRVTNAQATGAWGEPASVILRCGLEPAAISSLTCVTASDVDWLVDDSKAPSYRFITFGRSPATEVIVDSKLVAGVTALDTLAEAVQNIPATKSCK</sequence>
<dbReference type="HOGENOM" id="CLU_111512_2_0_11"/>
<dbReference type="eggNOG" id="ENOG5032SM3">
    <property type="taxonomic scope" value="Bacteria"/>
</dbReference>
<dbReference type="AlphaFoldDB" id="A0A060JDA3"/>
<feature type="signal peptide" evidence="1">
    <location>
        <begin position="1"/>
        <end position="28"/>
    </location>
</feature>
<protein>
    <recommendedName>
        <fullName evidence="4">Secreted protein</fullName>
    </recommendedName>
</protein>
<dbReference type="Pfam" id="PF12028">
    <property type="entry name" value="DUF3515"/>
    <property type="match status" value="1"/>
</dbReference>
<proteinExistence type="predicted"/>
<reference evidence="2 3" key="1">
    <citation type="journal article" date="2014" name="Int. J. Syst. Evol. Microbiol.">
        <title>Rhodoluna lacicola gen. nov., sp. nov., a planktonic freshwater bacterium with stream-lined genome.</title>
        <authorList>
            <person name="Hahn M."/>
            <person name="Schmidt J."/>
            <person name="Taipale S.J."/>
            <person name="Doolittle W.F."/>
            <person name="Koll U."/>
        </authorList>
    </citation>
    <scope>NUCLEOTIDE SEQUENCE [LARGE SCALE GENOMIC DNA]</scope>
    <source>
        <strain evidence="2 3">MWH-Ta8</strain>
    </source>
</reference>
<evidence type="ECO:0000313" key="3">
    <source>
        <dbReference type="Proteomes" id="UP000067708"/>
    </source>
</evidence>
<dbReference type="InterPro" id="IPR021903">
    <property type="entry name" value="DUF3515"/>
</dbReference>
<evidence type="ECO:0008006" key="4">
    <source>
        <dbReference type="Google" id="ProtNLM"/>
    </source>
</evidence>
<dbReference type="OrthoDB" id="4331648at2"/>
<keyword evidence="1" id="KW-0732">Signal</keyword>
<accession>A0A060JDA3</accession>
<dbReference type="EMBL" id="CP007490">
    <property type="protein sequence ID" value="AIC47856.1"/>
    <property type="molecule type" value="Genomic_DNA"/>
</dbReference>
<dbReference type="PROSITE" id="PS51257">
    <property type="entry name" value="PROKAR_LIPOPROTEIN"/>
    <property type="match status" value="1"/>
</dbReference>
<dbReference type="Proteomes" id="UP000067708">
    <property type="component" value="Chromosome"/>
</dbReference>
<dbReference type="STRING" id="529884.Rhola_00010600"/>
<name>A0A060JDA3_9MICO</name>
<evidence type="ECO:0000313" key="2">
    <source>
        <dbReference type="EMBL" id="AIC47856.1"/>
    </source>
</evidence>